<dbReference type="InterPro" id="IPR053867">
    <property type="entry name" value="PhyR_sigma4"/>
</dbReference>
<sequence length="275" mass="29554">MTDGTANNGRVSLRDSLGPYLPYLRRYGRALTGSQRTGDAFVRAALEALLQAPDQFDPARPARIELFRIFHAFWSPVSAQVDGDGPNWSSVSQAVGETLLARLASHRREALLLTAVEGFSIADTATILSRTPDEVRADISTANAEIAAQMAGRVLIIEDEPIIAMDLQNIVEGLGHTVVGIAATRTEALALSDANETDLVLADIQLADGSSGIDAVKDILAGHDVPVVFVTAFPERLLTGERPEPTYLITKPFEVEMLVATIGQALMLQRQPELA</sequence>
<feature type="modified residue" description="4-aspartylphosphate" evidence="2">
    <location>
        <position position="203"/>
    </location>
</feature>
<dbReference type="InterPro" id="IPR050595">
    <property type="entry name" value="Bact_response_regulator"/>
</dbReference>
<dbReference type="InterPro" id="IPR053866">
    <property type="entry name" value="PhyR_sigma2"/>
</dbReference>
<dbReference type="InterPro" id="IPR014605">
    <property type="entry name" value="Sig_resp-reg_PhyR"/>
</dbReference>
<dbReference type="SMART" id="SM00448">
    <property type="entry name" value="REC"/>
    <property type="match status" value="1"/>
</dbReference>
<dbReference type="PANTHER" id="PTHR44591:SF3">
    <property type="entry name" value="RESPONSE REGULATORY DOMAIN-CONTAINING PROTEIN"/>
    <property type="match status" value="1"/>
</dbReference>
<reference evidence="4" key="1">
    <citation type="journal article" date="2014" name="Int. J. Syst. Evol. Microbiol.">
        <title>Complete genome sequence of Corynebacterium casei LMG S-19264T (=DSM 44701T), isolated from a smear-ripened cheese.</title>
        <authorList>
            <consortium name="US DOE Joint Genome Institute (JGI-PGF)"/>
            <person name="Walter F."/>
            <person name="Albersmeier A."/>
            <person name="Kalinowski J."/>
            <person name="Ruckert C."/>
        </authorList>
    </citation>
    <scope>NUCLEOTIDE SEQUENCE</scope>
    <source>
        <strain evidence="4">CGMCC 1.15519</strain>
    </source>
</reference>
<accession>A0A916ZV35</accession>
<dbReference type="Proteomes" id="UP000635071">
    <property type="component" value="Unassembled WGS sequence"/>
</dbReference>
<evidence type="ECO:0000256" key="2">
    <source>
        <dbReference type="PROSITE-ProRule" id="PRU00169"/>
    </source>
</evidence>
<dbReference type="Gene3D" id="1.10.1740.10">
    <property type="match status" value="1"/>
</dbReference>
<evidence type="ECO:0000256" key="1">
    <source>
        <dbReference type="ARBA" id="ARBA00022553"/>
    </source>
</evidence>
<protein>
    <submittedName>
        <fullName evidence="4">Response regulator</fullName>
    </submittedName>
</protein>
<proteinExistence type="predicted"/>
<gene>
    <name evidence="4" type="primary">phyR</name>
    <name evidence="4" type="ORF">GCM10011529_19150</name>
</gene>
<dbReference type="PIRSF" id="PIRSF036400">
    <property type="entry name" value="RR_Ctr_UCP036400"/>
    <property type="match status" value="1"/>
</dbReference>
<dbReference type="GO" id="GO:0000160">
    <property type="term" value="P:phosphorelay signal transduction system"/>
    <property type="evidence" value="ECO:0007669"/>
    <property type="project" value="InterPro"/>
</dbReference>
<dbReference type="Pfam" id="PF00072">
    <property type="entry name" value="Response_reg"/>
    <property type="match status" value="1"/>
</dbReference>
<dbReference type="SUPFAM" id="SSF52172">
    <property type="entry name" value="CheY-like"/>
    <property type="match status" value="1"/>
</dbReference>
<evidence type="ECO:0000313" key="4">
    <source>
        <dbReference type="EMBL" id="GGE12942.1"/>
    </source>
</evidence>
<evidence type="ECO:0000313" key="5">
    <source>
        <dbReference type="Proteomes" id="UP000635071"/>
    </source>
</evidence>
<evidence type="ECO:0000259" key="3">
    <source>
        <dbReference type="PROSITE" id="PS50110"/>
    </source>
</evidence>
<dbReference type="InterPro" id="IPR013324">
    <property type="entry name" value="RNA_pol_sigma_r3/r4-like"/>
</dbReference>
<dbReference type="AlphaFoldDB" id="A0A916ZV35"/>
<dbReference type="RefSeq" id="WP_188762736.1">
    <property type="nucleotide sequence ID" value="NZ_BMJM01000006.1"/>
</dbReference>
<dbReference type="PROSITE" id="PS50110">
    <property type="entry name" value="RESPONSE_REGULATORY"/>
    <property type="match status" value="1"/>
</dbReference>
<dbReference type="NCBIfam" id="NF006623">
    <property type="entry name" value="PRK09191.1"/>
    <property type="match status" value="1"/>
</dbReference>
<feature type="domain" description="Response regulatory" evidence="3">
    <location>
        <begin position="153"/>
        <end position="266"/>
    </location>
</feature>
<organism evidence="4 5">
    <name type="scientific">Sandarakinorhabdus glacialis</name>
    <dbReference type="NCBI Taxonomy" id="1614636"/>
    <lineage>
        <taxon>Bacteria</taxon>
        <taxon>Pseudomonadati</taxon>
        <taxon>Pseudomonadota</taxon>
        <taxon>Alphaproteobacteria</taxon>
        <taxon>Sphingomonadales</taxon>
        <taxon>Sphingosinicellaceae</taxon>
        <taxon>Sandarakinorhabdus</taxon>
    </lineage>
</organism>
<dbReference type="CDD" id="cd17540">
    <property type="entry name" value="REC_PhyR"/>
    <property type="match status" value="1"/>
</dbReference>
<keyword evidence="5" id="KW-1185">Reference proteome</keyword>
<dbReference type="Gene3D" id="1.10.10.10">
    <property type="entry name" value="Winged helix-like DNA-binding domain superfamily/Winged helix DNA-binding domain"/>
    <property type="match status" value="1"/>
</dbReference>
<dbReference type="SUPFAM" id="SSF88659">
    <property type="entry name" value="Sigma3 and sigma4 domains of RNA polymerase sigma factors"/>
    <property type="match status" value="1"/>
</dbReference>
<dbReference type="InterPro" id="IPR011006">
    <property type="entry name" value="CheY-like_superfamily"/>
</dbReference>
<comment type="caution">
    <text evidence="4">The sequence shown here is derived from an EMBL/GenBank/DDBJ whole genome shotgun (WGS) entry which is preliminary data.</text>
</comment>
<dbReference type="EMBL" id="BMJM01000006">
    <property type="protein sequence ID" value="GGE12942.1"/>
    <property type="molecule type" value="Genomic_DNA"/>
</dbReference>
<keyword evidence="1 2" id="KW-0597">Phosphoprotein</keyword>
<dbReference type="Pfam" id="PF22029">
    <property type="entry name" value="PhyR_sigma2"/>
    <property type="match status" value="1"/>
</dbReference>
<dbReference type="PANTHER" id="PTHR44591">
    <property type="entry name" value="STRESS RESPONSE REGULATOR PROTEIN 1"/>
    <property type="match status" value="1"/>
</dbReference>
<dbReference type="InterPro" id="IPR001789">
    <property type="entry name" value="Sig_transdc_resp-reg_receiver"/>
</dbReference>
<reference evidence="4" key="2">
    <citation type="submission" date="2020-09" db="EMBL/GenBank/DDBJ databases">
        <authorList>
            <person name="Sun Q."/>
            <person name="Zhou Y."/>
        </authorList>
    </citation>
    <scope>NUCLEOTIDE SEQUENCE</scope>
    <source>
        <strain evidence="4">CGMCC 1.15519</strain>
    </source>
</reference>
<dbReference type="Gene3D" id="3.40.50.2300">
    <property type="match status" value="1"/>
</dbReference>
<name>A0A916ZV35_9SPHN</name>
<dbReference type="InterPro" id="IPR036388">
    <property type="entry name" value="WH-like_DNA-bd_sf"/>
</dbReference>
<dbReference type="Pfam" id="PF22233">
    <property type="entry name" value="PhyR_sigma-like"/>
    <property type="match status" value="1"/>
</dbReference>